<dbReference type="InterPro" id="IPR003439">
    <property type="entry name" value="ABC_transporter-like_ATP-bd"/>
</dbReference>
<proteinExistence type="predicted"/>
<name>A0ABX1JT52_9MICC</name>
<sequence>MQVRGLTMSYGSGAAENRILQDLDLDVAAGEFVSIVGPSGVGKTTLLRCLSGLLAPKAGTISVGGQQITG</sequence>
<keyword evidence="3" id="KW-0547">Nucleotide-binding</keyword>
<dbReference type="Pfam" id="PF00005">
    <property type="entry name" value="ABC_tran"/>
    <property type="match status" value="1"/>
</dbReference>
<dbReference type="PANTHER" id="PTHR42788:SF13">
    <property type="entry name" value="ALIPHATIC SULFONATES IMPORT ATP-BINDING PROTEIN SSUB"/>
    <property type="match status" value="1"/>
</dbReference>
<dbReference type="GO" id="GO:0005524">
    <property type="term" value="F:ATP binding"/>
    <property type="evidence" value="ECO:0007669"/>
    <property type="project" value="UniProtKB-KW"/>
</dbReference>
<dbReference type="InterPro" id="IPR027417">
    <property type="entry name" value="P-loop_NTPase"/>
</dbReference>
<dbReference type="PANTHER" id="PTHR42788">
    <property type="entry name" value="TAURINE IMPORT ATP-BINDING PROTEIN-RELATED"/>
    <property type="match status" value="1"/>
</dbReference>
<evidence type="ECO:0000313" key="3">
    <source>
        <dbReference type="EMBL" id="NKX51959.1"/>
    </source>
</evidence>
<feature type="non-terminal residue" evidence="3">
    <location>
        <position position="70"/>
    </location>
</feature>
<gene>
    <name evidence="3" type="ORF">HER39_15580</name>
</gene>
<comment type="caution">
    <text evidence="3">The sequence shown here is derived from an EMBL/GenBank/DDBJ whole genome shotgun (WGS) entry which is preliminary data.</text>
</comment>
<keyword evidence="4" id="KW-1185">Reference proteome</keyword>
<dbReference type="Proteomes" id="UP000523795">
    <property type="component" value="Unassembled WGS sequence"/>
</dbReference>
<dbReference type="SUPFAM" id="SSF52540">
    <property type="entry name" value="P-loop containing nucleoside triphosphate hydrolases"/>
    <property type="match status" value="1"/>
</dbReference>
<organism evidence="3 4">
    <name type="scientific">Arthrobacter deserti</name>
    <dbReference type="NCBI Taxonomy" id="1742687"/>
    <lineage>
        <taxon>Bacteria</taxon>
        <taxon>Bacillati</taxon>
        <taxon>Actinomycetota</taxon>
        <taxon>Actinomycetes</taxon>
        <taxon>Micrococcales</taxon>
        <taxon>Micrococcaceae</taxon>
        <taxon>Arthrobacter</taxon>
    </lineage>
</organism>
<feature type="domain" description="ABC transporter" evidence="2">
    <location>
        <begin position="20"/>
        <end position="69"/>
    </location>
</feature>
<evidence type="ECO:0000313" key="4">
    <source>
        <dbReference type="Proteomes" id="UP000523795"/>
    </source>
</evidence>
<accession>A0ABX1JT52</accession>
<dbReference type="InterPro" id="IPR050166">
    <property type="entry name" value="ABC_transporter_ATP-bind"/>
</dbReference>
<evidence type="ECO:0000256" key="1">
    <source>
        <dbReference type="ARBA" id="ARBA00022448"/>
    </source>
</evidence>
<dbReference type="EMBL" id="JAAZSR010000359">
    <property type="protein sequence ID" value="NKX51959.1"/>
    <property type="molecule type" value="Genomic_DNA"/>
</dbReference>
<protein>
    <submittedName>
        <fullName evidence="3">ATP-binding cassette domain-containing protein</fullName>
    </submittedName>
</protein>
<evidence type="ECO:0000259" key="2">
    <source>
        <dbReference type="Pfam" id="PF00005"/>
    </source>
</evidence>
<keyword evidence="1" id="KW-0813">Transport</keyword>
<keyword evidence="3" id="KW-0067">ATP-binding</keyword>
<reference evidence="3 4" key="1">
    <citation type="submission" date="2020-04" db="EMBL/GenBank/DDBJ databases">
        <authorList>
            <person name="Liu S."/>
        </authorList>
    </citation>
    <scope>NUCLEOTIDE SEQUENCE [LARGE SCALE GENOMIC DNA]</scope>
    <source>
        <strain evidence="3 4">CGMCC 1.15091</strain>
    </source>
</reference>
<dbReference type="Gene3D" id="3.40.50.300">
    <property type="entry name" value="P-loop containing nucleotide triphosphate hydrolases"/>
    <property type="match status" value="1"/>
</dbReference>